<dbReference type="EMBL" id="FLUV01001750">
    <property type="protein sequence ID" value="SBW24463.1"/>
    <property type="molecule type" value="Genomic_DNA"/>
</dbReference>
<name>A0A1C3P3T5_9ACTN</name>
<dbReference type="Proteomes" id="UP000199013">
    <property type="component" value="Unassembled WGS sequence"/>
</dbReference>
<dbReference type="AlphaFoldDB" id="A0A1C3P3T5"/>
<keyword evidence="2" id="KW-1185">Reference proteome</keyword>
<evidence type="ECO:0000313" key="2">
    <source>
        <dbReference type="Proteomes" id="UP000199013"/>
    </source>
</evidence>
<organism evidence="1 2">
    <name type="scientific">Candidatus Protofrankia californiensis</name>
    <dbReference type="NCBI Taxonomy" id="1839754"/>
    <lineage>
        <taxon>Bacteria</taxon>
        <taxon>Bacillati</taxon>
        <taxon>Actinomycetota</taxon>
        <taxon>Actinomycetes</taxon>
        <taxon>Frankiales</taxon>
        <taxon>Frankiaceae</taxon>
        <taxon>Protofrankia</taxon>
    </lineage>
</organism>
<gene>
    <name evidence="1" type="ORF">FDG2_4170</name>
</gene>
<protein>
    <submittedName>
        <fullName evidence="1">Uncharacterized protein</fullName>
    </submittedName>
</protein>
<evidence type="ECO:0000313" key="1">
    <source>
        <dbReference type="EMBL" id="SBW24463.1"/>
    </source>
</evidence>
<sequence length="46" mass="5171">MLNHVGQSRGQCLGCLRVGERDDDRFDGILTGRFLFRDLAEEVSST</sequence>
<accession>A0A1C3P3T5</accession>
<proteinExistence type="predicted"/>
<reference evidence="2" key="1">
    <citation type="submission" date="2016-02" db="EMBL/GenBank/DDBJ databases">
        <authorList>
            <person name="Wibberg D."/>
        </authorList>
    </citation>
    <scope>NUCLEOTIDE SEQUENCE [LARGE SCALE GENOMIC DNA]</scope>
</reference>